<dbReference type="GeneID" id="19179649"/>
<gene>
    <name evidence="1" type="ORF">A1O7_05064</name>
</gene>
<accession>W9W8Q6</accession>
<sequence length="109" mass="11623">MPLVAPVVAGAGADGADPDPLATPFTSGAVEGVTRGPLGPVLALRGAGLGADILILWSCTARQERTSQYRELRQPVLCEDNKMKFVRRVIDLQGVVDAIRRFTRFSAFG</sequence>
<reference evidence="1 2" key="1">
    <citation type="submission" date="2013-03" db="EMBL/GenBank/DDBJ databases">
        <title>The Genome Sequence of Cladophialophora yegresii CBS 114405.</title>
        <authorList>
            <consortium name="The Broad Institute Genomics Platform"/>
            <person name="Cuomo C."/>
            <person name="de Hoog S."/>
            <person name="Gorbushina A."/>
            <person name="Walker B."/>
            <person name="Young S.K."/>
            <person name="Zeng Q."/>
            <person name="Gargeya S."/>
            <person name="Fitzgerald M."/>
            <person name="Haas B."/>
            <person name="Abouelleil A."/>
            <person name="Allen A.W."/>
            <person name="Alvarado L."/>
            <person name="Arachchi H.M."/>
            <person name="Berlin A.M."/>
            <person name="Chapman S.B."/>
            <person name="Gainer-Dewar J."/>
            <person name="Goldberg J."/>
            <person name="Griggs A."/>
            <person name="Gujja S."/>
            <person name="Hansen M."/>
            <person name="Howarth C."/>
            <person name="Imamovic A."/>
            <person name="Ireland A."/>
            <person name="Larimer J."/>
            <person name="McCowan C."/>
            <person name="Murphy C."/>
            <person name="Pearson M."/>
            <person name="Poon T.W."/>
            <person name="Priest M."/>
            <person name="Roberts A."/>
            <person name="Saif S."/>
            <person name="Shea T."/>
            <person name="Sisk P."/>
            <person name="Sykes S."/>
            <person name="Wortman J."/>
            <person name="Nusbaum C."/>
            <person name="Birren B."/>
        </authorList>
    </citation>
    <scope>NUCLEOTIDE SEQUENCE [LARGE SCALE GENOMIC DNA]</scope>
    <source>
        <strain evidence="1 2">CBS 114405</strain>
    </source>
</reference>
<protein>
    <submittedName>
        <fullName evidence="1">Uncharacterized protein</fullName>
    </submittedName>
</protein>
<proteinExistence type="predicted"/>
<evidence type="ECO:0000313" key="1">
    <source>
        <dbReference type="EMBL" id="EXJ60911.1"/>
    </source>
</evidence>
<keyword evidence="2" id="KW-1185">Reference proteome</keyword>
<dbReference type="VEuPathDB" id="FungiDB:A1O7_05064"/>
<dbReference type="EMBL" id="AMGW01000003">
    <property type="protein sequence ID" value="EXJ60911.1"/>
    <property type="molecule type" value="Genomic_DNA"/>
</dbReference>
<comment type="caution">
    <text evidence="1">The sequence shown here is derived from an EMBL/GenBank/DDBJ whole genome shotgun (WGS) entry which is preliminary data.</text>
</comment>
<dbReference type="AlphaFoldDB" id="W9W8Q6"/>
<name>W9W8Q6_9EURO</name>
<dbReference type="Proteomes" id="UP000019473">
    <property type="component" value="Unassembled WGS sequence"/>
</dbReference>
<dbReference type="OrthoDB" id="10493496at2759"/>
<dbReference type="RefSeq" id="XP_007757264.1">
    <property type="nucleotide sequence ID" value="XM_007759074.1"/>
</dbReference>
<dbReference type="HOGENOM" id="CLU_2183685_0_0_1"/>
<evidence type="ECO:0000313" key="2">
    <source>
        <dbReference type="Proteomes" id="UP000019473"/>
    </source>
</evidence>
<organism evidence="1 2">
    <name type="scientific">Cladophialophora yegresii CBS 114405</name>
    <dbReference type="NCBI Taxonomy" id="1182544"/>
    <lineage>
        <taxon>Eukaryota</taxon>
        <taxon>Fungi</taxon>
        <taxon>Dikarya</taxon>
        <taxon>Ascomycota</taxon>
        <taxon>Pezizomycotina</taxon>
        <taxon>Eurotiomycetes</taxon>
        <taxon>Chaetothyriomycetidae</taxon>
        <taxon>Chaetothyriales</taxon>
        <taxon>Herpotrichiellaceae</taxon>
        <taxon>Cladophialophora</taxon>
    </lineage>
</organism>